<accession>A0ABY3EK39</accession>
<gene>
    <name evidence="1" type="ORF">FGG12_18915</name>
</gene>
<dbReference type="Proteomes" id="UP000318943">
    <property type="component" value="Unassembled WGS sequence"/>
</dbReference>
<organism evidence="1 2">
    <name type="scientific">Cupriavidus campinensis</name>
    <dbReference type="NCBI Taxonomy" id="151783"/>
    <lineage>
        <taxon>Bacteria</taxon>
        <taxon>Pseudomonadati</taxon>
        <taxon>Pseudomonadota</taxon>
        <taxon>Betaproteobacteria</taxon>
        <taxon>Burkholderiales</taxon>
        <taxon>Burkholderiaceae</taxon>
        <taxon>Cupriavidus</taxon>
    </lineage>
</organism>
<dbReference type="RefSeq" id="WP_144200043.1">
    <property type="nucleotide sequence ID" value="NZ_VCIZ01000011.1"/>
</dbReference>
<name>A0ABY3EK39_9BURK</name>
<comment type="caution">
    <text evidence="1">The sequence shown here is derived from an EMBL/GenBank/DDBJ whole genome shotgun (WGS) entry which is preliminary data.</text>
</comment>
<protein>
    <submittedName>
        <fullName evidence="1">Uncharacterized protein</fullName>
    </submittedName>
</protein>
<dbReference type="EMBL" id="VCIZ01000011">
    <property type="protein sequence ID" value="TSP11296.1"/>
    <property type="molecule type" value="Genomic_DNA"/>
</dbReference>
<evidence type="ECO:0000313" key="1">
    <source>
        <dbReference type="EMBL" id="TSP11296.1"/>
    </source>
</evidence>
<proteinExistence type="predicted"/>
<reference evidence="1 2" key="1">
    <citation type="submission" date="2019-05" db="EMBL/GenBank/DDBJ databases">
        <title>Whole genome sequence analysis of Cupriavidus campinensis S14E4C strain.</title>
        <authorList>
            <person name="Abbaszade G."/>
            <person name="Szabo A."/>
            <person name="Toumi M."/>
            <person name="Toth E."/>
        </authorList>
    </citation>
    <scope>NUCLEOTIDE SEQUENCE [LARGE SCALE GENOMIC DNA]</scope>
    <source>
        <strain evidence="1 2">S14E4C</strain>
    </source>
</reference>
<keyword evidence="2" id="KW-1185">Reference proteome</keyword>
<sequence length="106" mass="11675">MTAQDAHNKLDNISFEAFARAAAYHCGDKSFGDDFVRHSKRYVKALYPAGSEQQIAKVSVARDVVAINRSDCPGLISQMKDLKKARDEELKAADKTFSKLGKAPKS</sequence>
<evidence type="ECO:0000313" key="2">
    <source>
        <dbReference type="Proteomes" id="UP000318943"/>
    </source>
</evidence>